<reference evidence="2" key="1">
    <citation type="journal article" date="2014" name="Front. Microbiol.">
        <title>High frequency of phylogenetically diverse reductive dehalogenase-homologous genes in deep subseafloor sedimentary metagenomes.</title>
        <authorList>
            <person name="Kawai M."/>
            <person name="Futagami T."/>
            <person name="Toyoda A."/>
            <person name="Takaki Y."/>
            <person name="Nishi S."/>
            <person name="Hori S."/>
            <person name="Arai W."/>
            <person name="Tsubouchi T."/>
            <person name="Morono Y."/>
            <person name="Uchiyama I."/>
            <person name="Ito T."/>
            <person name="Fujiyama A."/>
            <person name="Inagaki F."/>
            <person name="Takami H."/>
        </authorList>
    </citation>
    <scope>NUCLEOTIDE SEQUENCE</scope>
    <source>
        <strain evidence="2">Expedition CK06-06</strain>
    </source>
</reference>
<evidence type="ECO:0000259" key="1">
    <source>
        <dbReference type="Pfam" id="PF04471"/>
    </source>
</evidence>
<accession>X1MQG3</accession>
<dbReference type="Pfam" id="PF04471">
    <property type="entry name" value="Mrr_cat"/>
    <property type="match status" value="1"/>
</dbReference>
<gene>
    <name evidence="2" type="ORF">S06H3_47379</name>
</gene>
<dbReference type="Gene3D" id="3.40.1350.10">
    <property type="match status" value="1"/>
</dbReference>
<comment type="caution">
    <text evidence="2">The sequence shown here is derived from an EMBL/GenBank/DDBJ whole genome shotgun (WGS) entry which is preliminary data.</text>
</comment>
<dbReference type="InterPro" id="IPR011856">
    <property type="entry name" value="tRNA_endonuc-like_dom_sf"/>
</dbReference>
<name>X1MQG3_9ZZZZ</name>
<feature type="non-terminal residue" evidence="2">
    <location>
        <position position="211"/>
    </location>
</feature>
<dbReference type="AlphaFoldDB" id="X1MQG3"/>
<dbReference type="InterPro" id="IPR007560">
    <property type="entry name" value="Restrct_endonuc_IV_Mrr"/>
</dbReference>
<dbReference type="GO" id="GO:0009307">
    <property type="term" value="P:DNA restriction-modification system"/>
    <property type="evidence" value="ECO:0007669"/>
    <property type="project" value="InterPro"/>
</dbReference>
<organism evidence="2">
    <name type="scientific">marine sediment metagenome</name>
    <dbReference type="NCBI Taxonomy" id="412755"/>
    <lineage>
        <taxon>unclassified sequences</taxon>
        <taxon>metagenomes</taxon>
        <taxon>ecological metagenomes</taxon>
    </lineage>
</organism>
<proteinExistence type="predicted"/>
<evidence type="ECO:0000313" key="2">
    <source>
        <dbReference type="EMBL" id="GAI33902.1"/>
    </source>
</evidence>
<dbReference type="GO" id="GO:0004519">
    <property type="term" value="F:endonuclease activity"/>
    <property type="evidence" value="ECO:0007669"/>
    <property type="project" value="InterPro"/>
</dbReference>
<protein>
    <recommendedName>
        <fullName evidence="1">Restriction endonuclease type IV Mrr domain-containing protein</fullName>
    </recommendedName>
</protein>
<sequence length="211" mass="24213">MAIAMANHKDFETMRAKGTADLIKQNFNLTEVRRLWDCIKDTLRGNCSGLSSLQIDEIVETWEEKVCLHLRKYINECNKKGAPPRFFFSESDPDLLVGYCYILKSDSPEKIKEKLRFRFVDDIKKTVSSLTPSQFEELCGALLIKEDFPQVWLTCDDGGADIFAKDRFGRACVGSVKHYVDYTQPSVIRDLLGTVTHFERELGIKLFPILF</sequence>
<feature type="domain" description="Restriction endonuclease type IV Mrr" evidence="1">
    <location>
        <begin position="128"/>
        <end position="203"/>
    </location>
</feature>
<dbReference type="EMBL" id="BARV01029757">
    <property type="protein sequence ID" value="GAI33902.1"/>
    <property type="molecule type" value="Genomic_DNA"/>
</dbReference>
<dbReference type="GO" id="GO:0003677">
    <property type="term" value="F:DNA binding"/>
    <property type="evidence" value="ECO:0007669"/>
    <property type="project" value="InterPro"/>
</dbReference>